<dbReference type="EMBL" id="CYZE01000002">
    <property type="protein sequence ID" value="CUN81951.1"/>
    <property type="molecule type" value="Genomic_DNA"/>
</dbReference>
<feature type="domain" description="Nucleotidyl transferase" evidence="1">
    <location>
        <begin position="3"/>
        <end position="230"/>
    </location>
</feature>
<dbReference type="Gene3D" id="3.90.550.10">
    <property type="entry name" value="Spore Coat Polysaccharide Biosynthesis Protein SpsA, Chain A"/>
    <property type="match status" value="1"/>
</dbReference>
<evidence type="ECO:0000313" key="3">
    <source>
        <dbReference type="Proteomes" id="UP000095651"/>
    </source>
</evidence>
<dbReference type="Pfam" id="PF00483">
    <property type="entry name" value="NTP_transferase"/>
    <property type="match status" value="1"/>
</dbReference>
<organism evidence="2 3">
    <name type="scientific">Hungatella hathewayi</name>
    <dbReference type="NCBI Taxonomy" id="154046"/>
    <lineage>
        <taxon>Bacteria</taxon>
        <taxon>Bacillati</taxon>
        <taxon>Bacillota</taxon>
        <taxon>Clostridia</taxon>
        <taxon>Lachnospirales</taxon>
        <taxon>Lachnospiraceae</taxon>
        <taxon>Hungatella</taxon>
    </lineage>
</organism>
<keyword evidence="2" id="KW-0808">Transferase</keyword>
<dbReference type="InterPro" id="IPR050486">
    <property type="entry name" value="Mannose-1P_guanyltransferase"/>
</dbReference>
<gene>
    <name evidence="2" type="primary">rfbF_1</name>
    <name evidence="2" type="ORF">ERS852407_01179</name>
</gene>
<dbReference type="CDD" id="cd06915">
    <property type="entry name" value="NTP_transferase_WcbM_like"/>
    <property type="match status" value="1"/>
</dbReference>
<evidence type="ECO:0000313" key="2">
    <source>
        <dbReference type="EMBL" id="CUN81951.1"/>
    </source>
</evidence>
<dbReference type="PANTHER" id="PTHR22572">
    <property type="entry name" value="SUGAR-1-PHOSPHATE GUANYL TRANSFERASE"/>
    <property type="match status" value="1"/>
</dbReference>
<keyword evidence="2" id="KW-0548">Nucleotidyltransferase</keyword>
<dbReference type="AlphaFoldDB" id="A0A174A051"/>
<name>A0A174A051_9FIRM</name>
<proteinExistence type="predicted"/>
<dbReference type="GO" id="GO:0047343">
    <property type="term" value="F:glucose-1-phosphate cytidylyltransferase activity"/>
    <property type="evidence" value="ECO:0007669"/>
    <property type="project" value="UniProtKB-EC"/>
</dbReference>
<dbReference type="RefSeq" id="WP_055653415.1">
    <property type="nucleotide sequence ID" value="NZ_CABIXC010000002.1"/>
</dbReference>
<dbReference type="SUPFAM" id="SSF53448">
    <property type="entry name" value="Nucleotide-diphospho-sugar transferases"/>
    <property type="match status" value="1"/>
</dbReference>
<protein>
    <submittedName>
        <fullName evidence="2">Nucleotidyltransferase</fullName>
        <ecNumber evidence="2">2.7.7.33</ecNumber>
    </submittedName>
</protein>
<reference evidence="2 3" key="1">
    <citation type="submission" date="2015-09" db="EMBL/GenBank/DDBJ databases">
        <authorList>
            <consortium name="Pathogen Informatics"/>
        </authorList>
    </citation>
    <scope>NUCLEOTIDE SEQUENCE [LARGE SCALE GENOMIC DNA]</scope>
    <source>
        <strain evidence="2 3">2789STDY5608850</strain>
    </source>
</reference>
<dbReference type="EC" id="2.7.7.33" evidence="2"/>
<dbReference type="Proteomes" id="UP000095651">
    <property type="component" value="Unassembled WGS sequence"/>
</dbReference>
<evidence type="ECO:0000259" key="1">
    <source>
        <dbReference type="Pfam" id="PF00483"/>
    </source>
</evidence>
<accession>A0A174A051</accession>
<sequence length="236" mass="26209">MQAVLLAGGLGTRLRSVVADRPKPMALIGDKPFMEYVVRELKNHGITEIVFAVGYKGSMVEEYFGDGERLGIKVSYAYEETLLGTAGAIKNAGRLVTDERFFVLNADTFYQIQYDRLVKMSQEKNLDMALVLREVPDVSRYGRAVLEGDRLTAFDEKTEGTSPGTINGGVYYMKRALLDEIPEGKVSLEHDMIPKWLSGGEKALGGIVNDGYFIDIGIPEDYYRFIDDVEKGAVTV</sequence>
<dbReference type="InterPro" id="IPR029044">
    <property type="entry name" value="Nucleotide-diphossugar_trans"/>
</dbReference>
<dbReference type="InterPro" id="IPR005835">
    <property type="entry name" value="NTP_transferase_dom"/>
</dbReference>